<name>A0A179ISD5_HYDSH</name>
<dbReference type="Pfam" id="PF00186">
    <property type="entry name" value="DHFR_1"/>
    <property type="match status" value="1"/>
</dbReference>
<dbReference type="SUPFAM" id="SSF53597">
    <property type="entry name" value="Dihydrofolate reductase-like"/>
    <property type="match status" value="1"/>
</dbReference>
<evidence type="ECO:0000256" key="8">
    <source>
        <dbReference type="RuleBase" id="RU004474"/>
    </source>
</evidence>
<dbReference type="CDD" id="cd00209">
    <property type="entry name" value="DHFR"/>
    <property type="match status" value="1"/>
</dbReference>
<comment type="pathway">
    <text evidence="1 7">Cofactor biosynthesis; tetrahydrofolate biosynthesis; 5,6,7,8-tetrahydrofolate from 7,8-dihydrofolate: step 1/1.</text>
</comment>
<dbReference type="InterPro" id="IPR017925">
    <property type="entry name" value="DHFR_CS"/>
</dbReference>
<dbReference type="PROSITE" id="PS00075">
    <property type="entry name" value="DHFR_1"/>
    <property type="match status" value="1"/>
</dbReference>
<evidence type="ECO:0000256" key="2">
    <source>
        <dbReference type="ARBA" id="ARBA00009539"/>
    </source>
</evidence>
<evidence type="ECO:0000259" key="9">
    <source>
        <dbReference type="PROSITE" id="PS51330"/>
    </source>
</evidence>
<accession>A0A179ISD5</accession>
<dbReference type="GO" id="GO:0004146">
    <property type="term" value="F:dihydrofolate reductase activity"/>
    <property type="evidence" value="ECO:0007669"/>
    <property type="project" value="UniProtKB-EC"/>
</dbReference>
<keyword evidence="11" id="KW-1185">Reference proteome</keyword>
<proteinExistence type="inferred from homology"/>
<dbReference type="InterPro" id="IPR001796">
    <property type="entry name" value="DHFR_dom"/>
</dbReference>
<keyword evidence="5 7" id="KW-0521">NADP</keyword>
<dbReference type="Proteomes" id="UP000243024">
    <property type="component" value="Unassembled WGS sequence"/>
</dbReference>
<gene>
    <name evidence="10" type="ORF">SA87_10410</name>
</gene>
<evidence type="ECO:0000313" key="10">
    <source>
        <dbReference type="EMBL" id="OAR04521.1"/>
    </source>
</evidence>
<dbReference type="PRINTS" id="PR00070">
    <property type="entry name" value="DHFR"/>
</dbReference>
<comment type="caution">
    <text evidence="10">The sequence shown here is derived from an EMBL/GenBank/DDBJ whole genome shotgun (WGS) entry which is preliminary data.</text>
</comment>
<evidence type="ECO:0000256" key="1">
    <source>
        <dbReference type="ARBA" id="ARBA00004903"/>
    </source>
</evidence>
<dbReference type="GO" id="GO:0006730">
    <property type="term" value="P:one-carbon metabolic process"/>
    <property type="evidence" value="ECO:0007669"/>
    <property type="project" value="UniProtKB-KW"/>
</dbReference>
<evidence type="ECO:0000256" key="6">
    <source>
        <dbReference type="ARBA" id="ARBA00023002"/>
    </source>
</evidence>
<dbReference type="EC" id="1.5.1.3" evidence="3 7"/>
<comment type="catalytic activity">
    <reaction evidence="7">
        <text>(6S)-5,6,7,8-tetrahydrofolate + NADP(+) = 7,8-dihydrofolate + NADPH + H(+)</text>
        <dbReference type="Rhea" id="RHEA:15009"/>
        <dbReference type="ChEBI" id="CHEBI:15378"/>
        <dbReference type="ChEBI" id="CHEBI:57451"/>
        <dbReference type="ChEBI" id="CHEBI:57453"/>
        <dbReference type="ChEBI" id="CHEBI:57783"/>
        <dbReference type="ChEBI" id="CHEBI:58349"/>
        <dbReference type="EC" id="1.5.1.3"/>
    </reaction>
</comment>
<dbReference type="InterPro" id="IPR012259">
    <property type="entry name" value="DHFR"/>
</dbReference>
<evidence type="ECO:0000313" key="11">
    <source>
        <dbReference type="Proteomes" id="UP000243024"/>
    </source>
</evidence>
<dbReference type="AlphaFoldDB" id="A0A179ISD5"/>
<feature type="domain" description="DHFR" evidence="9">
    <location>
        <begin position="3"/>
        <end position="162"/>
    </location>
</feature>
<dbReference type="InterPro" id="IPR024072">
    <property type="entry name" value="DHFR-like_dom_sf"/>
</dbReference>
<dbReference type="PROSITE" id="PS51330">
    <property type="entry name" value="DHFR_2"/>
    <property type="match status" value="1"/>
</dbReference>
<sequence>MVPWTIIAAVDRRGAIGRGGRLPWHLPDDLRHFRETTWGHPVIMGRRTYESLGRPLPGRENVVLSRRLRPEDVPPEVHLFSSPDAVLTAYGGRPAFVIGGAEMFALFLPVVRRLLLTSVAADVGGDVFFPPWRREAWRKVSAVFHPADGRHAYPFVIETYERTGGGR</sequence>
<keyword evidence="6 7" id="KW-0560">Oxidoreductase</keyword>
<dbReference type="PIRSF" id="PIRSF000194">
    <property type="entry name" value="DHFR"/>
    <property type="match status" value="1"/>
</dbReference>
<keyword evidence="4 7" id="KW-0554">One-carbon metabolism</keyword>
<dbReference type="PANTHER" id="PTHR48069">
    <property type="entry name" value="DIHYDROFOLATE REDUCTASE"/>
    <property type="match status" value="1"/>
</dbReference>
<dbReference type="GO" id="GO:0046452">
    <property type="term" value="P:dihydrofolate metabolic process"/>
    <property type="evidence" value="ECO:0007669"/>
    <property type="project" value="TreeGrafter"/>
</dbReference>
<evidence type="ECO:0000256" key="5">
    <source>
        <dbReference type="ARBA" id="ARBA00022857"/>
    </source>
</evidence>
<protein>
    <recommendedName>
        <fullName evidence="3 7">Dihydrofolate reductase</fullName>
        <ecNumber evidence="3 7">1.5.1.3</ecNumber>
    </recommendedName>
</protein>
<dbReference type="GO" id="GO:0050661">
    <property type="term" value="F:NADP binding"/>
    <property type="evidence" value="ECO:0007669"/>
    <property type="project" value="InterPro"/>
</dbReference>
<evidence type="ECO:0000256" key="3">
    <source>
        <dbReference type="ARBA" id="ARBA00012856"/>
    </source>
</evidence>
<dbReference type="Gene3D" id="3.40.430.10">
    <property type="entry name" value="Dihydrofolate Reductase, subunit A"/>
    <property type="match status" value="1"/>
</dbReference>
<dbReference type="PANTHER" id="PTHR48069:SF3">
    <property type="entry name" value="DIHYDROFOLATE REDUCTASE"/>
    <property type="match status" value="1"/>
</dbReference>
<dbReference type="GO" id="GO:0046654">
    <property type="term" value="P:tetrahydrofolate biosynthetic process"/>
    <property type="evidence" value="ECO:0007669"/>
    <property type="project" value="UniProtKB-UniPathway"/>
</dbReference>
<evidence type="ECO:0000256" key="7">
    <source>
        <dbReference type="PIRNR" id="PIRNR000194"/>
    </source>
</evidence>
<dbReference type="STRING" id="1484.SA87_10410"/>
<dbReference type="EMBL" id="JXBB01000014">
    <property type="protein sequence ID" value="OAR04521.1"/>
    <property type="molecule type" value="Genomic_DNA"/>
</dbReference>
<evidence type="ECO:0000256" key="4">
    <source>
        <dbReference type="ARBA" id="ARBA00022563"/>
    </source>
</evidence>
<comment type="similarity">
    <text evidence="2 7 8">Belongs to the dihydrofolate reductase family.</text>
</comment>
<dbReference type="GO" id="GO:0046655">
    <property type="term" value="P:folic acid metabolic process"/>
    <property type="evidence" value="ECO:0007669"/>
    <property type="project" value="TreeGrafter"/>
</dbReference>
<dbReference type="GO" id="GO:0005829">
    <property type="term" value="C:cytosol"/>
    <property type="evidence" value="ECO:0007669"/>
    <property type="project" value="TreeGrafter"/>
</dbReference>
<organism evidence="10 11">
    <name type="scientific">Hydrogenibacillus schlegelii</name>
    <name type="common">Bacillus schlegelii</name>
    <dbReference type="NCBI Taxonomy" id="1484"/>
    <lineage>
        <taxon>Bacteria</taxon>
        <taxon>Bacillati</taxon>
        <taxon>Bacillota</taxon>
        <taxon>Bacilli</taxon>
        <taxon>Bacillales</taxon>
        <taxon>Bacillales Family X. Incertae Sedis</taxon>
        <taxon>Hydrogenibacillus</taxon>
    </lineage>
</organism>
<comment type="function">
    <text evidence="7">Key enzyme in folate metabolism. Catalyzes an essential reaction for de novo glycine and purine synthesis, and for DNA precursor synthesis.</text>
</comment>
<reference evidence="10 11" key="1">
    <citation type="submission" date="2015-09" db="EMBL/GenBank/DDBJ databases">
        <title>Draft genome sequence of Hydrogenibacillus schlegelii DSM 2000.</title>
        <authorList>
            <person name="Hemp J."/>
        </authorList>
    </citation>
    <scope>NUCLEOTIDE SEQUENCE [LARGE SCALE GENOMIC DNA]</scope>
    <source>
        <strain evidence="10 11">MA 48</strain>
    </source>
</reference>
<dbReference type="UniPathway" id="UPA00077">
    <property type="reaction ID" value="UER00158"/>
</dbReference>
<dbReference type="OrthoDB" id="9804315at2"/>